<proteinExistence type="predicted"/>
<dbReference type="PATRIC" id="fig|886738.10.peg.1604"/>
<dbReference type="EMBL" id="AEGP01000050">
    <property type="protein sequence ID" value="EGG41668.1"/>
    <property type="molecule type" value="Genomic_DNA"/>
</dbReference>
<evidence type="ECO:0008006" key="2">
    <source>
        <dbReference type="Google" id="ProtNLM"/>
    </source>
</evidence>
<accession>F3KLT4</accession>
<organism evidence="1">
    <name type="scientific">Candidatus Nitrosarchaeum limnium SFB1</name>
    <dbReference type="NCBI Taxonomy" id="886738"/>
    <lineage>
        <taxon>Archaea</taxon>
        <taxon>Nitrososphaerota</taxon>
        <taxon>Nitrososphaeria</taxon>
        <taxon>Nitrosopumilales</taxon>
        <taxon>Nitrosopumilaceae</taxon>
        <taxon>Nitrosarchaeum</taxon>
    </lineage>
</organism>
<protein>
    <recommendedName>
        <fullName evidence="2">Late embryogenesis abundant protein LEA-2 subgroup domain-containing protein</fullName>
    </recommendedName>
</protein>
<dbReference type="Proteomes" id="UP000004348">
    <property type="component" value="Chromosome"/>
</dbReference>
<gene>
    <name evidence="1" type="ORF">Nlim_1467</name>
</gene>
<evidence type="ECO:0000313" key="1">
    <source>
        <dbReference type="EMBL" id="EGG41668.1"/>
    </source>
</evidence>
<dbReference type="AlphaFoldDB" id="F3KLT4"/>
<dbReference type="HOGENOM" id="CLU_1691469_0_0_2"/>
<sequence>MSPKKKVIIIISIIILGIFVYSQYVLASQIGVTITQSHLIDESERGSTHAVEVKFSNPSLLVLTAGKTEFFVTANNEMIGKGDLDSFVLPALGASTVNGTYLRDSSIESQEGATVKISGVTKYDVIFTSIDVPFVYYPTEEQAREFISKN</sequence>
<name>F3KLT4_9ARCH</name>
<reference evidence="1" key="1">
    <citation type="journal article" date="2011" name="PLoS ONE">
        <title>Genome of a low-salinity ammonia-oxidizing archaeon determined by single-cell and metagenomic analysis.</title>
        <authorList>
            <person name="Blainey P.C."/>
            <person name="Mosier A.C."/>
            <person name="Potanina A."/>
            <person name="Francis C.A."/>
            <person name="Quake S.R."/>
        </authorList>
    </citation>
    <scope>NUCLEOTIDE SEQUENCE [LARGE SCALE GENOMIC DNA]</scope>
    <source>
        <strain evidence="1">SFB1</strain>
    </source>
</reference>
<comment type="caution">
    <text evidence="1">The sequence shown here is derived from an EMBL/GenBank/DDBJ whole genome shotgun (WGS) entry which is preliminary data.</text>
</comment>
<dbReference type="STRING" id="886738.Nlim_1467"/>